<accession>A0A1M7Z750</accession>
<comment type="similarity">
    <text evidence="1 2">Belongs to the universal stress protein A family.</text>
</comment>
<dbReference type="STRING" id="1123029.SAMN02745172_00310"/>
<evidence type="ECO:0000256" key="1">
    <source>
        <dbReference type="ARBA" id="ARBA00008791"/>
    </source>
</evidence>
<organism evidence="4 5">
    <name type="scientific">Pseudoxanthobacter soli DSM 19599</name>
    <dbReference type="NCBI Taxonomy" id="1123029"/>
    <lineage>
        <taxon>Bacteria</taxon>
        <taxon>Pseudomonadati</taxon>
        <taxon>Pseudomonadota</taxon>
        <taxon>Alphaproteobacteria</taxon>
        <taxon>Hyphomicrobiales</taxon>
        <taxon>Segnochrobactraceae</taxon>
        <taxon>Pseudoxanthobacter</taxon>
    </lineage>
</organism>
<dbReference type="InterPro" id="IPR006015">
    <property type="entry name" value="Universal_stress_UspA"/>
</dbReference>
<dbReference type="SUPFAM" id="SSF52402">
    <property type="entry name" value="Adenine nucleotide alpha hydrolases-like"/>
    <property type="match status" value="1"/>
</dbReference>
<gene>
    <name evidence="4" type="ORF">SAMN02745172_00310</name>
</gene>
<dbReference type="GO" id="GO:0005737">
    <property type="term" value="C:cytoplasm"/>
    <property type="evidence" value="ECO:0007669"/>
    <property type="project" value="UniProtKB-SubCell"/>
</dbReference>
<dbReference type="InterPro" id="IPR014729">
    <property type="entry name" value="Rossmann-like_a/b/a_fold"/>
</dbReference>
<evidence type="ECO:0000259" key="3">
    <source>
        <dbReference type="Pfam" id="PF00582"/>
    </source>
</evidence>
<dbReference type="AlphaFoldDB" id="A0A1M7Z750"/>
<keyword evidence="5" id="KW-1185">Reference proteome</keyword>
<reference evidence="4 5" key="1">
    <citation type="submission" date="2016-12" db="EMBL/GenBank/DDBJ databases">
        <authorList>
            <person name="Song W.-J."/>
            <person name="Kurnit D.M."/>
        </authorList>
    </citation>
    <scope>NUCLEOTIDE SEQUENCE [LARGE SCALE GENOMIC DNA]</scope>
    <source>
        <strain evidence="4 5">DSM 19599</strain>
    </source>
</reference>
<dbReference type="Pfam" id="PF00582">
    <property type="entry name" value="Usp"/>
    <property type="match status" value="1"/>
</dbReference>
<keyword evidence="2" id="KW-0963">Cytoplasm</keyword>
<dbReference type="PRINTS" id="PR01438">
    <property type="entry name" value="UNVRSLSTRESS"/>
</dbReference>
<name>A0A1M7Z750_9HYPH</name>
<feature type="domain" description="UspA" evidence="3">
    <location>
        <begin position="1"/>
        <end position="145"/>
    </location>
</feature>
<proteinExistence type="inferred from homology"/>
<comment type="subcellular location">
    <subcellularLocation>
        <location evidence="2">Cytoplasm</location>
    </subcellularLocation>
</comment>
<dbReference type="Gene3D" id="3.40.50.620">
    <property type="entry name" value="HUPs"/>
    <property type="match status" value="1"/>
</dbReference>
<protein>
    <recommendedName>
        <fullName evidence="2">Universal stress protein</fullName>
    </recommendedName>
</protein>
<dbReference type="RefSeq" id="WP_073625437.1">
    <property type="nucleotide sequence ID" value="NZ_FRXO01000001.1"/>
</dbReference>
<evidence type="ECO:0000256" key="2">
    <source>
        <dbReference type="PIRNR" id="PIRNR006276"/>
    </source>
</evidence>
<dbReference type="Proteomes" id="UP000186406">
    <property type="component" value="Unassembled WGS sequence"/>
</dbReference>
<evidence type="ECO:0000313" key="5">
    <source>
        <dbReference type="Proteomes" id="UP000186406"/>
    </source>
</evidence>
<dbReference type="PANTHER" id="PTHR46268:SF15">
    <property type="entry name" value="UNIVERSAL STRESS PROTEIN HP_0031"/>
    <property type="match status" value="1"/>
</dbReference>
<evidence type="ECO:0000313" key="4">
    <source>
        <dbReference type="EMBL" id="SHO60486.1"/>
    </source>
</evidence>
<dbReference type="CDD" id="cd00293">
    <property type="entry name" value="USP-like"/>
    <property type="match status" value="1"/>
</dbReference>
<dbReference type="PANTHER" id="PTHR46268">
    <property type="entry name" value="STRESS RESPONSE PROTEIN NHAX"/>
    <property type="match status" value="1"/>
</dbReference>
<dbReference type="EMBL" id="FRXO01000001">
    <property type="protein sequence ID" value="SHO60486.1"/>
    <property type="molecule type" value="Genomic_DNA"/>
</dbReference>
<dbReference type="InterPro" id="IPR006016">
    <property type="entry name" value="UspA"/>
</dbReference>
<dbReference type="OrthoDB" id="5564966at2"/>
<dbReference type="PIRSF" id="PIRSF006276">
    <property type="entry name" value="UspA"/>
    <property type="match status" value="1"/>
</dbReference>
<sequence>MYRHILIPTDGSTLSLAAAQKALEFARDAVAKVTVLTVVEPFHVFTSDTEQLESTAEEYERQAGRAAGSHLADVALKAEAMGVACDTVQVVSDEPYQAIIDVASQKGCDLIAMASHGRRGLAALVLGSVAVKVLTHSTIPVLVYR</sequence>